<dbReference type="InterPro" id="IPR009057">
    <property type="entry name" value="Homeodomain-like_sf"/>
</dbReference>
<comment type="caution">
    <text evidence="4">The sequence shown here is derived from an EMBL/GenBank/DDBJ whole genome shotgun (WGS) entry which is preliminary data.</text>
</comment>
<dbReference type="STRING" id="1114972.FD35_GL002480"/>
<dbReference type="InterPro" id="IPR050624">
    <property type="entry name" value="HTH-type_Tx_Regulator"/>
</dbReference>
<evidence type="ECO:0000313" key="5">
    <source>
        <dbReference type="Proteomes" id="UP000051999"/>
    </source>
</evidence>
<evidence type="ECO:0000256" key="1">
    <source>
        <dbReference type="ARBA" id="ARBA00023125"/>
    </source>
</evidence>
<feature type="domain" description="HTH tetR-type" evidence="3">
    <location>
        <begin position="25"/>
        <end position="85"/>
    </location>
</feature>
<dbReference type="PRINTS" id="PR00455">
    <property type="entry name" value="HTHTETR"/>
</dbReference>
<dbReference type="AlphaFoldDB" id="A0A0R1RND4"/>
<keyword evidence="1 2" id="KW-0238">DNA-binding</keyword>
<dbReference type="eggNOG" id="COG1309">
    <property type="taxonomic scope" value="Bacteria"/>
</dbReference>
<keyword evidence="5" id="KW-1185">Reference proteome</keyword>
<dbReference type="InterPro" id="IPR001647">
    <property type="entry name" value="HTH_TetR"/>
</dbReference>
<dbReference type="InterPro" id="IPR023772">
    <property type="entry name" value="DNA-bd_HTH_TetR-type_CS"/>
</dbReference>
<organism evidence="4 5">
    <name type="scientific">Furfurilactobacillus rossiae DSM 15814</name>
    <dbReference type="NCBI Taxonomy" id="1114972"/>
    <lineage>
        <taxon>Bacteria</taxon>
        <taxon>Bacillati</taxon>
        <taxon>Bacillota</taxon>
        <taxon>Bacilli</taxon>
        <taxon>Lactobacillales</taxon>
        <taxon>Lactobacillaceae</taxon>
        <taxon>Furfurilactobacillus</taxon>
    </lineage>
</organism>
<feature type="DNA-binding region" description="H-T-H motif" evidence="2">
    <location>
        <begin position="48"/>
        <end position="67"/>
    </location>
</feature>
<dbReference type="SUPFAM" id="SSF48498">
    <property type="entry name" value="Tetracyclin repressor-like, C-terminal domain"/>
    <property type="match status" value="1"/>
</dbReference>
<dbReference type="InterPro" id="IPR036271">
    <property type="entry name" value="Tet_transcr_reg_TetR-rel_C_sf"/>
</dbReference>
<dbReference type="Pfam" id="PF00440">
    <property type="entry name" value="TetR_N"/>
    <property type="match status" value="1"/>
</dbReference>
<gene>
    <name evidence="4" type="ORF">FD35_GL002480</name>
</gene>
<dbReference type="Proteomes" id="UP000051999">
    <property type="component" value="Unassembled WGS sequence"/>
</dbReference>
<protein>
    <submittedName>
        <fullName evidence="4">Transcriptional regulator, TetR family</fullName>
    </submittedName>
</protein>
<proteinExistence type="predicted"/>
<dbReference type="PANTHER" id="PTHR43479">
    <property type="entry name" value="ACREF/ENVCD OPERON REPRESSOR-RELATED"/>
    <property type="match status" value="1"/>
</dbReference>
<dbReference type="PROSITE" id="PS50977">
    <property type="entry name" value="HTH_TETR_2"/>
    <property type="match status" value="1"/>
</dbReference>
<reference evidence="4 5" key="1">
    <citation type="journal article" date="2015" name="Genome Announc.">
        <title>Expanding the biotechnology potential of lactobacilli through comparative genomics of 213 strains and associated genera.</title>
        <authorList>
            <person name="Sun Z."/>
            <person name="Harris H.M."/>
            <person name="McCann A."/>
            <person name="Guo C."/>
            <person name="Argimon S."/>
            <person name="Zhang W."/>
            <person name="Yang X."/>
            <person name="Jeffery I.B."/>
            <person name="Cooney J.C."/>
            <person name="Kagawa T.F."/>
            <person name="Liu W."/>
            <person name="Song Y."/>
            <person name="Salvetti E."/>
            <person name="Wrobel A."/>
            <person name="Rasinkangas P."/>
            <person name="Parkhill J."/>
            <person name="Rea M.C."/>
            <person name="O'Sullivan O."/>
            <person name="Ritari J."/>
            <person name="Douillard F.P."/>
            <person name="Paul Ross R."/>
            <person name="Yang R."/>
            <person name="Briner A.E."/>
            <person name="Felis G.E."/>
            <person name="de Vos W.M."/>
            <person name="Barrangou R."/>
            <person name="Klaenhammer T.R."/>
            <person name="Caufield P.W."/>
            <person name="Cui Y."/>
            <person name="Zhang H."/>
            <person name="O'Toole P.W."/>
        </authorList>
    </citation>
    <scope>NUCLEOTIDE SEQUENCE [LARGE SCALE GENOMIC DNA]</scope>
    <source>
        <strain evidence="4 5">DSM 15814</strain>
    </source>
</reference>
<evidence type="ECO:0000259" key="3">
    <source>
        <dbReference type="PROSITE" id="PS50977"/>
    </source>
</evidence>
<dbReference type="SUPFAM" id="SSF46689">
    <property type="entry name" value="Homeodomain-like"/>
    <property type="match status" value="1"/>
</dbReference>
<evidence type="ECO:0000256" key="2">
    <source>
        <dbReference type="PROSITE-ProRule" id="PRU00335"/>
    </source>
</evidence>
<sequence length="224" mass="26195">MEEIMADKKILDEFPDLVNANKNLTQKQKDVLIVSIQLFAKQGYANTSTRQIAEAAHQSEGTMFKHFKSKANILREALDPIVREVVPDLLNELASEAIREQTDNIHDFFVFFVRNRMKFASDNEDALKVFLSEILYNADLREQYLSIAPERFLNSFKTIIKAAQDRGQLVDWPFRIIFRYLLSILGSYFFDRYILFPERDWDDAIEEKYMVSELDKTLAVHPDD</sequence>
<dbReference type="EMBL" id="AZFF01000007">
    <property type="protein sequence ID" value="KRL55027.1"/>
    <property type="molecule type" value="Genomic_DNA"/>
</dbReference>
<dbReference type="GO" id="GO:0003677">
    <property type="term" value="F:DNA binding"/>
    <property type="evidence" value="ECO:0007669"/>
    <property type="project" value="UniProtKB-UniRule"/>
</dbReference>
<dbReference type="PANTHER" id="PTHR43479:SF11">
    <property type="entry name" value="ACREF_ENVCD OPERON REPRESSOR-RELATED"/>
    <property type="match status" value="1"/>
</dbReference>
<name>A0A0R1RND4_9LACO</name>
<evidence type="ECO:0000313" key="4">
    <source>
        <dbReference type="EMBL" id="KRL55027.1"/>
    </source>
</evidence>
<dbReference type="Gene3D" id="1.10.357.10">
    <property type="entry name" value="Tetracycline Repressor, domain 2"/>
    <property type="match status" value="1"/>
</dbReference>
<dbReference type="PATRIC" id="fig|1114972.6.peg.2544"/>
<dbReference type="PROSITE" id="PS01081">
    <property type="entry name" value="HTH_TETR_1"/>
    <property type="match status" value="1"/>
</dbReference>
<accession>A0A0R1RND4</accession>